<dbReference type="PROSITE" id="PS00166">
    <property type="entry name" value="ENOYL_COA_HYDRATASE"/>
    <property type="match status" value="1"/>
</dbReference>
<sequence>MSVGTAQVRVTEVDDGVAEVTLDRPEALNALSLPMLDALADAVAQARRTRARVLVLTSSSTRAFCVGADLKERGALTAQQFEAARPAMIAAYRSFLRADIPVVAAVSGYCLGGGFELALGADFIVCDDTAVFGLPEVRVGIIPGGGGTQLLSRRTGWGPAAELVMTGRRVDAHQALALGVVDRLVDDAREGAWTLARELTAGAPTALAAAKRAMVEGWGRPLELALDIEDQHFAGLLTGEDRLEGARAFAEKRAPVWPSLRA</sequence>
<dbReference type="GO" id="GO:0016836">
    <property type="term" value="F:hydro-lyase activity"/>
    <property type="evidence" value="ECO:0007669"/>
    <property type="project" value="UniProtKB-ARBA"/>
</dbReference>
<dbReference type="Proteomes" id="UP000656804">
    <property type="component" value="Unassembled WGS sequence"/>
</dbReference>
<dbReference type="CDD" id="cd06558">
    <property type="entry name" value="crotonase-like"/>
    <property type="match status" value="1"/>
</dbReference>
<dbReference type="SUPFAM" id="SSF52096">
    <property type="entry name" value="ClpP/crotonase"/>
    <property type="match status" value="1"/>
</dbReference>
<organism evidence="5 6">
    <name type="scientific">Nocardioides acrostichi</name>
    <dbReference type="NCBI Taxonomy" id="2784339"/>
    <lineage>
        <taxon>Bacteria</taxon>
        <taxon>Bacillati</taxon>
        <taxon>Actinomycetota</taxon>
        <taxon>Actinomycetes</taxon>
        <taxon>Propionibacteriales</taxon>
        <taxon>Nocardioidaceae</taxon>
        <taxon>Nocardioides</taxon>
    </lineage>
</organism>
<evidence type="ECO:0000313" key="5">
    <source>
        <dbReference type="EMBL" id="MBF4163283.1"/>
    </source>
</evidence>
<comment type="caution">
    <text evidence="5">The sequence shown here is derived from an EMBL/GenBank/DDBJ whole genome shotgun (WGS) entry which is preliminary data.</text>
</comment>
<dbReference type="PANTHER" id="PTHR11941">
    <property type="entry name" value="ENOYL-COA HYDRATASE-RELATED"/>
    <property type="match status" value="1"/>
</dbReference>
<keyword evidence="3" id="KW-0456">Lyase</keyword>
<accession>A0A930YCA4</accession>
<dbReference type="Pfam" id="PF00378">
    <property type="entry name" value="ECH_1"/>
    <property type="match status" value="1"/>
</dbReference>
<dbReference type="EMBL" id="JADIVZ010000010">
    <property type="protein sequence ID" value="MBF4163283.1"/>
    <property type="molecule type" value="Genomic_DNA"/>
</dbReference>
<dbReference type="Gene3D" id="3.90.226.10">
    <property type="entry name" value="2-enoyl-CoA Hydratase, Chain A, domain 1"/>
    <property type="match status" value="1"/>
</dbReference>
<dbReference type="InterPro" id="IPR014748">
    <property type="entry name" value="Enoyl-CoA_hydra_C"/>
</dbReference>
<dbReference type="FunFam" id="1.10.12.10:FF:000001">
    <property type="entry name" value="Probable enoyl-CoA hydratase, mitochondrial"/>
    <property type="match status" value="1"/>
</dbReference>
<keyword evidence="6" id="KW-1185">Reference proteome</keyword>
<dbReference type="RefSeq" id="WP_194504536.1">
    <property type="nucleotide sequence ID" value="NZ_JADIVZ010000010.1"/>
</dbReference>
<evidence type="ECO:0000256" key="2">
    <source>
        <dbReference type="ARBA" id="ARBA00023098"/>
    </source>
</evidence>
<evidence type="ECO:0000256" key="1">
    <source>
        <dbReference type="ARBA" id="ARBA00005254"/>
    </source>
</evidence>
<evidence type="ECO:0000313" key="6">
    <source>
        <dbReference type="Proteomes" id="UP000656804"/>
    </source>
</evidence>
<dbReference type="PANTHER" id="PTHR11941:SF169">
    <property type="entry name" value="(7AS)-7A-METHYL-1,5-DIOXO-2,3,5,6,7,7A-HEXAHYDRO-1H-INDENE-CARBOXYL-COA HYDROLASE"/>
    <property type="match status" value="1"/>
</dbReference>
<gene>
    <name evidence="5" type="ORF">ISG29_16450</name>
</gene>
<dbReference type="AlphaFoldDB" id="A0A930YCA4"/>
<evidence type="ECO:0000256" key="3">
    <source>
        <dbReference type="ARBA" id="ARBA00023239"/>
    </source>
</evidence>
<dbReference type="InterPro" id="IPR001753">
    <property type="entry name" value="Enoyl-CoA_hydra/iso"/>
</dbReference>
<evidence type="ECO:0000256" key="4">
    <source>
        <dbReference type="RuleBase" id="RU003707"/>
    </source>
</evidence>
<dbReference type="InterPro" id="IPR029045">
    <property type="entry name" value="ClpP/crotonase-like_dom_sf"/>
</dbReference>
<keyword evidence="2" id="KW-0443">Lipid metabolism</keyword>
<reference evidence="5" key="1">
    <citation type="submission" date="2020-11" db="EMBL/GenBank/DDBJ databases">
        <title>Nocardioides sp. CBS4Y-1, whole genome shotgun sequence.</title>
        <authorList>
            <person name="Tuo L."/>
        </authorList>
    </citation>
    <scope>NUCLEOTIDE SEQUENCE</scope>
    <source>
        <strain evidence="5">CBS4Y-1</strain>
    </source>
</reference>
<protein>
    <submittedName>
        <fullName evidence="5">Enoyl-CoA hydratase/isomerase family protein</fullName>
    </submittedName>
</protein>
<dbReference type="GO" id="GO:0006635">
    <property type="term" value="P:fatty acid beta-oxidation"/>
    <property type="evidence" value="ECO:0007669"/>
    <property type="project" value="TreeGrafter"/>
</dbReference>
<dbReference type="InterPro" id="IPR018376">
    <property type="entry name" value="Enoyl-CoA_hyd/isom_CS"/>
</dbReference>
<proteinExistence type="inferred from homology"/>
<dbReference type="Gene3D" id="1.10.12.10">
    <property type="entry name" value="Lyase 2-enoyl-coa Hydratase, Chain A, domain 2"/>
    <property type="match status" value="1"/>
</dbReference>
<comment type="similarity">
    <text evidence="1 4">Belongs to the enoyl-CoA hydratase/isomerase family.</text>
</comment>
<name>A0A930YCA4_9ACTN</name>